<dbReference type="KEGG" id="mhl:MHLP_01235"/>
<sequence length="183" mass="18623">MLTVGSMGSVAYTSVRGGGADVPRADQANAVSTSVELGGASPDLPNGDQPGSTESPDNVSSGPQEVQSDGVGAHEEQDTTSSAGVTYTFLLKGASSSSATIVCTGGQKPDFGTIESTNKVFVGCTQEGQGGKFDSGPLLGSKAKITCTPKGNSQSFECEDNDPQKGYRFGSKDGTEYVYIESA</sequence>
<evidence type="ECO:0000313" key="2">
    <source>
        <dbReference type="EMBL" id="AFO51827.1"/>
    </source>
</evidence>
<organism evidence="2 3">
    <name type="scientific">Mycoplasma haematolamae (strain Purdue)</name>
    <dbReference type="NCBI Taxonomy" id="1212765"/>
    <lineage>
        <taxon>Bacteria</taxon>
        <taxon>Bacillati</taxon>
        <taxon>Mycoplasmatota</taxon>
        <taxon>Mollicutes</taxon>
        <taxon>Mycoplasmataceae</taxon>
        <taxon>Mycoplasma</taxon>
    </lineage>
</organism>
<gene>
    <name evidence="2" type="ordered locus">MHLP_01235</name>
</gene>
<evidence type="ECO:0000256" key="1">
    <source>
        <dbReference type="SAM" id="MobiDB-lite"/>
    </source>
</evidence>
<accession>I7C5N8</accession>
<evidence type="ECO:0000313" key="3">
    <source>
        <dbReference type="Proteomes" id="UP000006502"/>
    </source>
</evidence>
<dbReference type="STRING" id="1212765.MHLP_01235"/>
<feature type="region of interest" description="Disordered" evidence="1">
    <location>
        <begin position="1"/>
        <end position="80"/>
    </location>
</feature>
<dbReference type="PATRIC" id="fig|1212765.3.peg.277"/>
<protein>
    <submittedName>
        <fullName evidence="2">Uncharacterized protein</fullName>
    </submittedName>
</protein>
<dbReference type="EMBL" id="CP003731">
    <property type="protein sequence ID" value="AFO51827.1"/>
    <property type="molecule type" value="Genomic_DNA"/>
</dbReference>
<proteinExistence type="predicted"/>
<dbReference type="AlphaFoldDB" id="I7C5N8"/>
<keyword evidence="3" id="KW-1185">Reference proteome</keyword>
<reference evidence="3" key="2">
    <citation type="submission" date="2012-07" db="EMBL/GenBank/DDBJ databases">
        <title>Complete genome sequence of 'Candidatus Mycoplasma haemolamae'.</title>
        <authorList>
            <person name="Guimaraes A.M.S."/>
            <person name="Toth B."/>
            <person name="Santos A.P."/>
            <person name="Nascimento N.C."/>
            <person name="Sojka J.E."/>
            <person name="Messick J.B."/>
        </authorList>
    </citation>
    <scope>NUCLEOTIDE SEQUENCE [LARGE SCALE GENOMIC DNA]</scope>
    <source>
        <strain evidence="3">Purdue</strain>
    </source>
</reference>
<dbReference type="HOGENOM" id="CLU_121396_0_0_14"/>
<dbReference type="Proteomes" id="UP000006502">
    <property type="component" value="Chromosome"/>
</dbReference>
<feature type="compositionally biased region" description="Polar residues" evidence="1">
    <location>
        <begin position="49"/>
        <end position="67"/>
    </location>
</feature>
<name>I7C5N8_MYCHA</name>
<reference evidence="2 3" key="1">
    <citation type="journal article" date="2012" name="J. Bacteriol.">
        <title>Genome Sequence of "Candidatus Mycoplasma haemolamae" Strain Purdue, a Red Blood Cell Pathogen of Alpacas (Vicugna pacos) and Llamas (Lama glama).</title>
        <authorList>
            <person name="Guimaraes A.M."/>
            <person name="Toth B."/>
            <person name="Santos A.P."/>
            <person name="do Nascimento N.C."/>
            <person name="Kritchevsky J.E."/>
            <person name="Messick J.B."/>
        </authorList>
    </citation>
    <scope>NUCLEOTIDE SEQUENCE [LARGE SCALE GENOMIC DNA]</scope>
    <source>
        <strain evidence="2 3">Purdue</strain>
    </source>
</reference>